<comment type="caution">
    <text evidence="1">The sequence shown here is derived from an EMBL/GenBank/DDBJ whole genome shotgun (WGS) entry which is preliminary data.</text>
</comment>
<accession>A0ACB8DEG4</accession>
<keyword evidence="2" id="KW-1185">Reference proteome</keyword>
<organism evidence="1 2">
    <name type="scientific">Dermacentor silvarum</name>
    <name type="common">Tick</name>
    <dbReference type="NCBI Taxonomy" id="543639"/>
    <lineage>
        <taxon>Eukaryota</taxon>
        <taxon>Metazoa</taxon>
        <taxon>Ecdysozoa</taxon>
        <taxon>Arthropoda</taxon>
        <taxon>Chelicerata</taxon>
        <taxon>Arachnida</taxon>
        <taxon>Acari</taxon>
        <taxon>Parasitiformes</taxon>
        <taxon>Ixodida</taxon>
        <taxon>Ixodoidea</taxon>
        <taxon>Ixodidae</taxon>
        <taxon>Rhipicephalinae</taxon>
        <taxon>Dermacentor</taxon>
    </lineage>
</organism>
<protein>
    <submittedName>
        <fullName evidence="1">Uncharacterized protein</fullName>
    </submittedName>
</protein>
<sequence length="159" mass="17951">MTLLFRYVNRGPRVVSKDTELPDGSGRCDCSIDLNQGAIVGSPKEPGAKAGARDDSAVGTPVLYRGASPWRQLLMMLWKNIYLKRLLRHYTTTLLEVVLMVVLLLGIQEDAVVREPLLRRGDTLFRPIHTHSYWNTQRDMAQVTQVGDPFVFCASFKVF</sequence>
<dbReference type="Proteomes" id="UP000821865">
    <property type="component" value="Chromosome 2"/>
</dbReference>
<gene>
    <name evidence="1" type="ORF">HPB49_015513</name>
</gene>
<reference evidence="1" key="1">
    <citation type="submission" date="2020-05" db="EMBL/GenBank/DDBJ databases">
        <title>Large-scale comparative analyses of tick genomes elucidate their genetic diversity and vector capacities.</title>
        <authorList>
            <person name="Jia N."/>
            <person name="Wang J."/>
            <person name="Shi W."/>
            <person name="Du L."/>
            <person name="Sun Y."/>
            <person name="Zhan W."/>
            <person name="Jiang J."/>
            <person name="Wang Q."/>
            <person name="Zhang B."/>
            <person name="Ji P."/>
            <person name="Sakyi L.B."/>
            <person name="Cui X."/>
            <person name="Yuan T."/>
            <person name="Jiang B."/>
            <person name="Yang W."/>
            <person name="Lam T.T.-Y."/>
            <person name="Chang Q."/>
            <person name="Ding S."/>
            <person name="Wang X."/>
            <person name="Zhu J."/>
            <person name="Ruan X."/>
            <person name="Zhao L."/>
            <person name="Wei J."/>
            <person name="Que T."/>
            <person name="Du C."/>
            <person name="Cheng J."/>
            <person name="Dai P."/>
            <person name="Han X."/>
            <person name="Huang E."/>
            <person name="Gao Y."/>
            <person name="Liu J."/>
            <person name="Shao H."/>
            <person name="Ye R."/>
            <person name="Li L."/>
            <person name="Wei W."/>
            <person name="Wang X."/>
            <person name="Wang C."/>
            <person name="Yang T."/>
            <person name="Huo Q."/>
            <person name="Li W."/>
            <person name="Guo W."/>
            <person name="Chen H."/>
            <person name="Zhou L."/>
            <person name="Ni X."/>
            <person name="Tian J."/>
            <person name="Zhou Y."/>
            <person name="Sheng Y."/>
            <person name="Liu T."/>
            <person name="Pan Y."/>
            <person name="Xia L."/>
            <person name="Li J."/>
            <person name="Zhao F."/>
            <person name="Cao W."/>
        </authorList>
    </citation>
    <scope>NUCLEOTIDE SEQUENCE</scope>
    <source>
        <strain evidence="1">Dsil-2018</strain>
    </source>
</reference>
<evidence type="ECO:0000313" key="2">
    <source>
        <dbReference type="Proteomes" id="UP000821865"/>
    </source>
</evidence>
<proteinExistence type="predicted"/>
<evidence type="ECO:0000313" key="1">
    <source>
        <dbReference type="EMBL" id="KAH7966360.1"/>
    </source>
</evidence>
<name>A0ACB8DEG4_DERSI</name>
<dbReference type="EMBL" id="CM023471">
    <property type="protein sequence ID" value="KAH7966360.1"/>
    <property type="molecule type" value="Genomic_DNA"/>
</dbReference>